<comment type="caution">
    <text evidence="1">The sequence shown here is derived from an EMBL/GenBank/DDBJ whole genome shotgun (WGS) entry which is preliminary data.</text>
</comment>
<evidence type="ECO:0000313" key="2">
    <source>
        <dbReference type="Proteomes" id="UP001244207"/>
    </source>
</evidence>
<accession>A0AAD8UCU9</accession>
<dbReference type="EMBL" id="JAHMHS010000145">
    <property type="protein sequence ID" value="KAK1712618.1"/>
    <property type="molecule type" value="Genomic_DNA"/>
</dbReference>
<proteinExistence type="predicted"/>
<dbReference type="AlphaFoldDB" id="A0AAD8UCU9"/>
<organism evidence="1 2">
    <name type="scientific">Glomerella acutata</name>
    <name type="common">Colletotrichum acutatum</name>
    <dbReference type="NCBI Taxonomy" id="27357"/>
    <lineage>
        <taxon>Eukaryota</taxon>
        <taxon>Fungi</taxon>
        <taxon>Dikarya</taxon>
        <taxon>Ascomycota</taxon>
        <taxon>Pezizomycotina</taxon>
        <taxon>Sordariomycetes</taxon>
        <taxon>Hypocreomycetidae</taxon>
        <taxon>Glomerellales</taxon>
        <taxon>Glomerellaceae</taxon>
        <taxon>Colletotrichum</taxon>
        <taxon>Colletotrichum acutatum species complex</taxon>
    </lineage>
</organism>
<protein>
    <submittedName>
        <fullName evidence="1">Uncharacterized protein</fullName>
    </submittedName>
</protein>
<keyword evidence="2" id="KW-1185">Reference proteome</keyword>
<evidence type="ECO:0000313" key="1">
    <source>
        <dbReference type="EMBL" id="KAK1712618.1"/>
    </source>
</evidence>
<dbReference type="Proteomes" id="UP001244207">
    <property type="component" value="Unassembled WGS sequence"/>
</dbReference>
<sequence length="95" mass="10389">MFLCIAAGMLYAFAPPKEVGLCLVDSFPCCSGTHTSSKYSARGPAYPCPIEADNCTCLTMSGRHSYLQEPDAIDLNVVRNMLQVLFRVANHQRAC</sequence>
<reference evidence="1" key="1">
    <citation type="submission" date="2021-12" db="EMBL/GenBank/DDBJ databases">
        <title>Comparative genomics, transcriptomics and evolutionary studies reveal genomic signatures of adaptation to plant cell wall in hemibiotrophic fungi.</title>
        <authorList>
            <consortium name="DOE Joint Genome Institute"/>
            <person name="Baroncelli R."/>
            <person name="Diaz J.F."/>
            <person name="Benocci T."/>
            <person name="Peng M."/>
            <person name="Battaglia E."/>
            <person name="Haridas S."/>
            <person name="Andreopoulos W."/>
            <person name="Labutti K."/>
            <person name="Pangilinan J."/>
            <person name="Floch G.L."/>
            <person name="Makela M.R."/>
            <person name="Henrissat B."/>
            <person name="Grigoriev I.V."/>
            <person name="Crouch J.A."/>
            <person name="De Vries R.P."/>
            <person name="Sukno S.A."/>
            <person name="Thon M.R."/>
        </authorList>
    </citation>
    <scope>NUCLEOTIDE SEQUENCE</scope>
    <source>
        <strain evidence="1">CBS 112980</strain>
    </source>
</reference>
<name>A0AAD8UCU9_GLOAC</name>
<dbReference type="GeneID" id="85393256"/>
<dbReference type="RefSeq" id="XP_060359475.1">
    <property type="nucleotide sequence ID" value="XM_060509357.1"/>
</dbReference>
<gene>
    <name evidence="1" type="ORF">BDZ83DRAFT_638321</name>
</gene>